<organism evidence="1 2">
    <name type="scientific">Candidatus Protofrankia californiensis</name>
    <dbReference type="NCBI Taxonomy" id="1839754"/>
    <lineage>
        <taxon>Bacteria</taxon>
        <taxon>Bacillati</taxon>
        <taxon>Actinomycetota</taxon>
        <taxon>Actinomycetes</taxon>
        <taxon>Frankiales</taxon>
        <taxon>Frankiaceae</taxon>
        <taxon>Protofrankia</taxon>
    </lineage>
</organism>
<accession>A0A1C3NTC2</accession>
<evidence type="ECO:0000313" key="2">
    <source>
        <dbReference type="Proteomes" id="UP000199013"/>
    </source>
</evidence>
<gene>
    <name evidence="1" type="ORF">FDG2_0354</name>
</gene>
<sequence length="60" mass="6581">MGDTVVRVPPVEQAALKCLHLATMALDPTGTARKRWSNKWKSALNAFDVAFDGRLIAGRK</sequence>
<keyword evidence="2" id="KW-1185">Reference proteome</keyword>
<name>A0A1C3NTC2_9ACTN</name>
<protein>
    <submittedName>
        <fullName evidence="1">Uncharacterized protein</fullName>
    </submittedName>
</protein>
<dbReference type="Proteomes" id="UP000199013">
    <property type="component" value="Unassembled WGS sequence"/>
</dbReference>
<dbReference type="EMBL" id="FLUV01000150">
    <property type="protein sequence ID" value="SBW17737.1"/>
    <property type="molecule type" value="Genomic_DNA"/>
</dbReference>
<evidence type="ECO:0000313" key="1">
    <source>
        <dbReference type="EMBL" id="SBW17737.1"/>
    </source>
</evidence>
<reference evidence="2" key="1">
    <citation type="submission" date="2016-02" db="EMBL/GenBank/DDBJ databases">
        <authorList>
            <person name="Wibberg D."/>
        </authorList>
    </citation>
    <scope>NUCLEOTIDE SEQUENCE [LARGE SCALE GENOMIC DNA]</scope>
</reference>
<dbReference type="AlphaFoldDB" id="A0A1C3NTC2"/>
<proteinExistence type="predicted"/>